<name>A0A8H6VQ19_MYCCL</name>
<dbReference type="InterPro" id="IPR041675">
    <property type="entry name" value="PH_5"/>
</dbReference>
<dbReference type="Gene3D" id="1.20.900.10">
    <property type="entry name" value="Dbl homology (DH) domain"/>
    <property type="match status" value="2"/>
</dbReference>
<feature type="compositionally biased region" description="Polar residues" evidence="8">
    <location>
        <begin position="182"/>
        <end position="204"/>
    </location>
</feature>
<dbReference type="SMART" id="SM00049">
    <property type="entry name" value="DEP"/>
    <property type="match status" value="1"/>
</dbReference>
<feature type="region of interest" description="Disordered" evidence="8">
    <location>
        <begin position="20"/>
        <end position="114"/>
    </location>
</feature>
<feature type="domain" description="DH" evidence="10">
    <location>
        <begin position="732"/>
        <end position="923"/>
    </location>
</feature>
<dbReference type="SMART" id="SM00233">
    <property type="entry name" value="PH"/>
    <property type="match status" value="1"/>
</dbReference>
<dbReference type="Pfam" id="PF05199">
    <property type="entry name" value="GMC_oxred_C"/>
    <property type="match status" value="1"/>
</dbReference>
<dbReference type="Gene3D" id="4.10.450.10">
    <property type="entry name" value="Glucose Oxidase, domain 2"/>
    <property type="match status" value="1"/>
</dbReference>
<feature type="compositionally biased region" description="Polar residues" evidence="8">
    <location>
        <begin position="129"/>
        <end position="141"/>
    </location>
</feature>
<organism evidence="12 13">
    <name type="scientific">Mycena chlorophos</name>
    <name type="common">Agaric fungus</name>
    <name type="synonym">Agaricus chlorophos</name>
    <dbReference type="NCBI Taxonomy" id="658473"/>
    <lineage>
        <taxon>Eukaryota</taxon>
        <taxon>Fungi</taxon>
        <taxon>Dikarya</taxon>
        <taxon>Basidiomycota</taxon>
        <taxon>Agaricomycotina</taxon>
        <taxon>Agaricomycetes</taxon>
        <taxon>Agaricomycetidae</taxon>
        <taxon>Agaricales</taxon>
        <taxon>Marasmiineae</taxon>
        <taxon>Mycenaceae</taxon>
        <taxon>Mycena</taxon>
    </lineage>
</organism>
<feature type="compositionally biased region" description="Pro residues" evidence="8">
    <location>
        <begin position="92"/>
        <end position="102"/>
    </location>
</feature>
<evidence type="ECO:0000256" key="4">
    <source>
        <dbReference type="ARBA" id="ARBA00022658"/>
    </source>
</evidence>
<dbReference type="SMART" id="SM00036">
    <property type="entry name" value="CNH"/>
    <property type="match status" value="1"/>
</dbReference>
<dbReference type="Pfam" id="PF00732">
    <property type="entry name" value="GMC_oxred_N"/>
    <property type="match status" value="2"/>
</dbReference>
<comment type="cofactor">
    <cofactor evidence="1">
        <name>FAD</name>
        <dbReference type="ChEBI" id="CHEBI:57692"/>
    </cofactor>
</comment>
<dbReference type="PROSITE" id="PS00623">
    <property type="entry name" value="GMC_OXRED_1"/>
    <property type="match status" value="1"/>
</dbReference>
<feature type="region of interest" description="Disordered" evidence="8">
    <location>
        <begin position="129"/>
        <end position="204"/>
    </location>
</feature>
<evidence type="ECO:0000256" key="7">
    <source>
        <dbReference type="RuleBase" id="RU003968"/>
    </source>
</evidence>
<dbReference type="Proteomes" id="UP000613580">
    <property type="component" value="Unassembled WGS sequence"/>
</dbReference>
<dbReference type="GO" id="GO:0050660">
    <property type="term" value="F:flavin adenine dinucleotide binding"/>
    <property type="evidence" value="ECO:0007669"/>
    <property type="project" value="InterPro"/>
</dbReference>
<keyword evidence="2" id="KW-0597">Phosphoprotein</keyword>
<keyword evidence="6" id="KW-0560">Oxidoreductase</keyword>
<dbReference type="Pfam" id="PF00621">
    <property type="entry name" value="RhoGEF"/>
    <property type="match status" value="2"/>
</dbReference>
<dbReference type="SUPFAM" id="SSF54373">
    <property type="entry name" value="FAD-linked reductases, C-terminal domain"/>
    <property type="match status" value="1"/>
</dbReference>
<evidence type="ECO:0000256" key="3">
    <source>
        <dbReference type="ARBA" id="ARBA00022630"/>
    </source>
</evidence>
<dbReference type="InterPro" id="IPR001180">
    <property type="entry name" value="CNH_dom"/>
</dbReference>
<evidence type="ECO:0000259" key="9">
    <source>
        <dbReference type="PROSITE" id="PS50003"/>
    </source>
</evidence>
<feature type="compositionally biased region" description="Pro residues" evidence="8">
    <location>
        <begin position="74"/>
        <end position="84"/>
    </location>
</feature>
<evidence type="ECO:0000256" key="5">
    <source>
        <dbReference type="ARBA" id="ARBA00022827"/>
    </source>
</evidence>
<comment type="similarity">
    <text evidence="7">Belongs to the GMC oxidoreductase family.</text>
</comment>
<evidence type="ECO:0000256" key="6">
    <source>
        <dbReference type="ARBA" id="ARBA00023002"/>
    </source>
</evidence>
<dbReference type="Pfam" id="PF15405">
    <property type="entry name" value="PH_5"/>
    <property type="match status" value="1"/>
</dbReference>
<dbReference type="PANTHER" id="PTHR46572">
    <property type="entry name" value="RHO1 GDP-GTP EXCHANGE PROTEIN 1-RELATED"/>
    <property type="match status" value="1"/>
</dbReference>
<dbReference type="InterPro" id="IPR001849">
    <property type="entry name" value="PH_domain"/>
</dbReference>
<dbReference type="PROSITE" id="PS50010">
    <property type="entry name" value="DH_2"/>
    <property type="match status" value="2"/>
</dbReference>
<dbReference type="SUPFAM" id="SSF48065">
    <property type="entry name" value="DBL homology domain (DH-domain)"/>
    <property type="match status" value="2"/>
</dbReference>
<dbReference type="InterPro" id="IPR011993">
    <property type="entry name" value="PH-like_dom_sf"/>
</dbReference>
<dbReference type="InterPro" id="IPR052233">
    <property type="entry name" value="Rho-type_GEFs"/>
</dbReference>
<dbReference type="PANTHER" id="PTHR46572:SF1">
    <property type="entry name" value="RHO1 GUANINE NUCLEOTIDE EXCHANGE FACTOR TUS1"/>
    <property type="match status" value="1"/>
</dbReference>
<dbReference type="Gene3D" id="2.30.29.30">
    <property type="entry name" value="Pleckstrin-homology domain (PH domain)/Phosphotyrosine-binding domain (PTB)"/>
    <property type="match status" value="1"/>
</dbReference>
<accession>A0A8H6VQ19</accession>
<dbReference type="PROSITE" id="PS00624">
    <property type="entry name" value="GMC_OXRED_2"/>
    <property type="match status" value="1"/>
</dbReference>
<keyword evidence="13" id="KW-1185">Reference proteome</keyword>
<dbReference type="EMBL" id="JACAZE010000029">
    <property type="protein sequence ID" value="KAF7289499.1"/>
    <property type="molecule type" value="Genomic_DNA"/>
</dbReference>
<protein>
    <submittedName>
        <fullName evidence="12">Uncharacterized protein</fullName>
    </submittedName>
</protein>
<feature type="domain" description="DH" evidence="10">
    <location>
        <begin position="506"/>
        <end position="691"/>
    </location>
</feature>
<dbReference type="InterPro" id="IPR000219">
    <property type="entry name" value="DH_dom"/>
</dbReference>
<dbReference type="InterPro" id="IPR036188">
    <property type="entry name" value="FAD/NAD-bd_sf"/>
</dbReference>
<dbReference type="Gene3D" id="3.30.560.10">
    <property type="entry name" value="Glucose Oxidase, domain 3"/>
    <property type="match status" value="1"/>
</dbReference>
<evidence type="ECO:0000313" key="12">
    <source>
        <dbReference type="EMBL" id="KAF7289499.1"/>
    </source>
</evidence>
<dbReference type="InterPro" id="IPR000591">
    <property type="entry name" value="DEP_dom"/>
</dbReference>
<evidence type="ECO:0000259" key="10">
    <source>
        <dbReference type="PROSITE" id="PS50010"/>
    </source>
</evidence>
<dbReference type="GO" id="GO:0035556">
    <property type="term" value="P:intracellular signal transduction"/>
    <property type="evidence" value="ECO:0007669"/>
    <property type="project" value="InterPro"/>
</dbReference>
<dbReference type="PROSITE" id="PS50219">
    <property type="entry name" value="CNH"/>
    <property type="match status" value="1"/>
</dbReference>
<evidence type="ECO:0000313" key="13">
    <source>
        <dbReference type="Proteomes" id="UP000613580"/>
    </source>
</evidence>
<dbReference type="PROSITE" id="PS50003">
    <property type="entry name" value="PH_DOMAIN"/>
    <property type="match status" value="1"/>
</dbReference>
<keyword evidence="4" id="KW-0344">Guanine-nucleotide releasing factor</keyword>
<dbReference type="GO" id="GO:0016614">
    <property type="term" value="F:oxidoreductase activity, acting on CH-OH group of donors"/>
    <property type="evidence" value="ECO:0007669"/>
    <property type="project" value="InterPro"/>
</dbReference>
<dbReference type="InterPro" id="IPR027424">
    <property type="entry name" value="Glucose_Oxidase_domain_2"/>
</dbReference>
<evidence type="ECO:0000256" key="1">
    <source>
        <dbReference type="ARBA" id="ARBA00001974"/>
    </source>
</evidence>
<dbReference type="OrthoDB" id="2272012at2759"/>
<dbReference type="InterPro" id="IPR035899">
    <property type="entry name" value="DBL_dom_sf"/>
</dbReference>
<feature type="domain" description="PH" evidence="9">
    <location>
        <begin position="958"/>
        <end position="1093"/>
    </location>
</feature>
<feature type="compositionally biased region" description="Basic and acidic residues" evidence="8">
    <location>
        <begin position="291"/>
        <end position="302"/>
    </location>
</feature>
<evidence type="ECO:0000256" key="8">
    <source>
        <dbReference type="SAM" id="MobiDB-lite"/>
    </source>
</evidence>
<dbReference type="SUPFAM" id="SSF51905">
    <property type="entry name" value="FAD/NAD(P)-binding domain"/>
    <property type="match status" value="1"/>
</dbReference>
<proteinExistence type="inferred from homology"/>
<evidence type="ECO:0000259" key="11">
    <source>
        <dbReference type="PROSITE" id="PS50219"/>
    </source>
</evidence>
<dbReference type="SMART" id="SM00325">
    <property type="entry name" value="RhoGEF"/>
    <property type="match status" value="2"/>
</dbReference>
<keyword evidence="5 7" id="KW-0274">FAD</keyword>
<reference evidence="12" key="1">
    <citation type="submission" date="2020-05" db="EMBL/GenBank/DDBJ databases">
        <title>Mycena genomes resolve the evolution of fungal bioluminescence.</title>
        <authorList>
            <person name="Tsai I.J."/>
        </authorList>
    </citation>
    <scope>NUCLEOTIDE SEQUENCE</scope>
    <source>
        <strain evidence="12">110903Hualien_Pintung</strain>
    </source>
</reference>
<keyword evidence="3 7" id="KW-0285">Flavoprotein</keyword>
<dbReference type="GO" id="GO:0005085">
    <property type="term" value="F:guanyl-nucleotide exchange factor activity"/>
    <property type="evidence" value="ECO:0007669"/>
    <property type="project" value="UniProtKB-KW"/>
</dbReference>
<dbReference type="Gene3D" id="3.50.50.60">
    <property type="entry name" value="FAD/NAD(P)-binding domain"/>
    <property type="match status" value="1"/>
</dbReference>
<gene>
    <name evidence="12" type="ORF">HMN09_01344000</name>
</gene>
<dbReference type="Pfam" id="PF00780">
    <property type="entry name" value="CNH"/>
    <property type="match status" value="1"/>
</dbReference>
<dbReference type="InterPro" id="IPR000172">
    <property type="entry name" value="GMC_OxRdtase_N"/>
</dbReference>
<feature type="region of interest" description="Disordered" evidence="8">
    <location>
        <begin position="291"/>
        <end position="310"/>
    </location>
</feature>
<feature type="domain" description="CNH" evidence="11">
    <location>
        <begin position="1135"/>
        <end position="1449"/>
    </location>
</feature>
<evidence type="ECO:0000256" key="2">
    <source>
        <dbReference type="ARBA" id="ARBA00022553"/>
    </source>
</evidence>
<comment type="caution">
    <text evidence="12">The sequence shown here is derived from an EMBL/GenBank/DDBJ whole genome shotgun (WGS) entry which is preliminary data.</text>
</comment>
<dbReference type="InterPro" id="IPR007867">
    <property type="entry name" value="GMC_OxRtase_C"/>
</dbReference>
<dbReference type="CDD" id="cd04435">
    <property type="entry name" value="DEP_fRom2"/>
    <property type="match status" value="1"/>
</dbReference>
<sequence>MSGEGEELHELYQEIALGFAPGGNQSAVSPALDSPMIPDRGTYPHPSLPARTLSGSSLSPPATPVTPATAKGPRPLPRPLPRPPSALSTASIPPPPPPPPALEAPAYEPPNGYASVAGLLNVSAPHAHQTNGILSPLSASNGPLEYWDSPIDTDGFFQQRLSKPPPPPPPPPPPAMAPSPSTFSSSIYEEDSTPTGTWQSGTSYSLTSVDEYIPPPPPNRYDPYVNNAVAGPSTYSNGNGNANGYHDSYAYNDPRHDPFFSFGESPDNVAGPSNMSRSPTDLLQVISRYDEHDPRPVDLREEGLDDDGYWDQDEDEEDEMRYINFALLSHVAVQFRDKVPRGTHVKGSIPYPRAFTGKDVVSTIQSLIQRDLAIDHGISTNDRRAALQVARSLQSQLFFVEVEWGSRVLSDGVEDVYMFLDDLDGPSDSAFDREELPTAVVTMLTKCYSPSCGEGLPCYSFSCPTRGNSIILQIPTTESSNGPQREAWIKSVPQEVLVSLPESEINRQTIIHKLISKEEQYLQDLDLIEALFIRPLRAANPPVITNKLEDFLDEVFGNILDLRECNRRLLEVIYVRQREQAPVIQRIGDIFLDAATEFRLAYPIYVGHHPLAEKRVKEELDTNPAFRLFVERCSRQSGRTGSRMDLKHFLNRPSEHLQKYPVLLEAIYHETAVGNPDADYLLEAIGAIKNLQSVAQLRTFQTAMGKGTPGRWEWYDLVSTDVRQEMRKEETKRQSVIFELIKGEMAYVKDLENIEIMYIRPLRNADPPIIPSDRLDQFIKDVFHNSAHIYAHHRSLVNKLHELQREQHPRIRSITEPLLDAALNFREAYLEYIPNYPIATYRIDDEMDNNPLFKAFVDHACRHPDAHRLDMKNFIYRPIPRLLRYELLLKGILEETPPDHSDRETIPQLLDIIKSLGKESEPGVTSAKQKVELWRYNSNIVFKPGEWADLDLIDENRSLIYSGRLLRQPDSGRTWNELYVLLFDNYLVMTKPKDKEAPTKYQVVRRPIPLDLLTLVNFTDPPIQRGTGLLRFRGDKVASVGPDSSIPEPATDSRTVYPCTIHHNARAGGSHILYAESAQARAEWKEKLEEALGLRRAVQDSNKVFELEMLSAETFLVPSLQTPATTPAYHENSLTGKVTCSVPFNTADGRGLVAIGCAEGVWIGFRHDSRSMRRVLHLKMVTQCAMLEDFGIFLVLADKSLFAYHIEALVPSSPQSANASQTPQKLNGNVQFFSVGTLLGRTLVIFMKRKNTDSIFHVVEPIIDKINERPKAPAGIGSRFGFRQPKADWFRSYRDFFLPCETYDVMFLKARIAIMCSRGIEVMDVSDFKSVTIPQKDDPRLISLAKRCESCRVLGMFRSTDEEFMICYNEFGLYVNKHGDPSPLRPMVTVEWEGTAEKCAFHAPYLLLFDSRFIEASTSEQNLADYRNGVLQDARVHGVMNAPEPPTQPGRLAPRAIPQHAFELIPTIPLELGVTLNHNILCVIFSPAFSDAPSELPTSVVMLYLYLLSFPLLWNDRFIPPEQHPCERLLPTEEQGSSGTIYNPCLRGGGGQVAPMISVSLLTAAVAALVLSSQATLITNDSSVAVNQTFDYVIAGAGLSGIVVGTKLSAQGYSVLLVEAGKDLPNNSAIYNAELRGNLNNDPATDCNWHYVASDVNGSALPTTIDSGKCVGGSTSINGMVWYRPSAEELDAFETLGNDGWNSSVLFPYMKAIEHNIPPDATQRVDGANLIRSVHGFHGLVNVSFPVPMRIPEAQAIYKAAIALVFGVYDDPDLSYRTGPVSASTYGPRTFLFSLLNFVSSSWTIWWDPVAQITRRASAAYSLLYPKSQQQKTLTVLTQHKVARVLFNDKMSATGFEFGPATGGPLYQVSAKYEVLLAAGSLATPPILERSGIGSQAILEANNITQLVNLPGVGLNLVDQPGTGLSALVDTANQSNTGLIDNRNIFAPVITLLDIHQLFDDDAQNHITKLESQIHKRAKAAVDAGVAVNVEGAEKYFTVVTDLMTNQSQPLVELISESYPTIMESVFWPLTPLSRGTVHINTSDPFNNPTITPRFLSDEFDVDIAVKIARRARKLYRTQAFKPIIAEVVIDAVPDNSTKAEWAAWYESTSFGASHWVGSSAMRPRADGGVVSTELEVYGTTNLRVVDASVIPFELTSHLMSAVYAISQRAADIILAARS</sequence>
<dbReference type="SUPFAM" id="SSF50729">
    <property type="entry name" value="PH domain-like"/>
    <property type="match status" value="1"/>
</dbReference>
<dbReference type="CDD" id="cd00160">
    <property type="entry name" value="RhoGEF"/>
    <property type="match status" value="2"/>
</dbReference>
<feature type="compositionally biased region" description="Pro residues" evidence="8">
    <location>
        <begin position="163"/>
        <end position="177"/>
    </location>
</feature>